<keyword evidence="2" id="KW-1185">Reference proteome</keyword>
<dbReference type="EMBL" id="CAVMJV010000077">
    <property type="protein sequence ID" value="CAK5089371.1"/>
    <property type="molecule type" value="Genomic_DNA"/>
</dbReference>
<reference evidence="1" key="1">
    <citation type="submission" date="2023-11" db="EMBL/GenBank/DDBJ databases">
        <authorList>
            <person name="Poullet M."/>
        </authorList>
    </citation>
    <scope>NUCLEOTIDE SEQUENCE</scope>
    <source>
        <strain evidence="1">E1834</strain>
    </source>
</reference>
<accession>A0ACB1AGC9</accession>
<sequence length="882" mass="97885">MLLVDLKEKCIVEDEQLKMQIAHSRNHKKLTINRIYLDQIRKDDVLNHGAVTNEYLIKRELKQLKLIGKRPGGDGKDHGRLRDIHLDSDRRLPLFSYTPDTFSLILVPMIIDKKEALGSMGNDAALACLSDYSPLLYSYFQQLFAQVTNPPIDPFREQIVMSLRCPVGPETNLLEPEFELESRILLDQPVLSLVLKRISFKGWRSYVINIVYPARHGQRGLVPALDRICSEACSAALDGYQILILSDRQVDKDYVPISALLALGAIHQCLIKQRLRMKVALIIESGEVKQVHDFCVLLGYGADAICPYMVYETCYRLRTMGLLDKNLTDDDVVQGYKAGIERGIYKGAQIFEIVGLGREVVDKCFTNSVSRLGGADFETLAMEAIRRHRIAYPNVPNSDLYLYGDSKVLVSPGIYHWRDGGEKHVNEPVNIAKLQAAARLNDAKSYQDFAIASNLAQRLCSLRGQLEIKTNAKLQIPLDEVEPASEIVKRFVTGAMSFGSISMEAHTSLAIAMNKIGAKSNTGEGGERPERYRKDQPKDNNIRSAIKQVASARFGVNSSYLANADELQIKMAQGAKPGEGGELPGYKVTREIAATRKSTPGVGLISPPPHHDIYSIEDLAQLHECNDLETDIIEKEQLIEFFDNPSKVKHIKERIIGNTNRCFGARLSYEISIRYGEGGLPDGHSLEINLKGSAGQSFCAFLAKGVTVRLEGEANDYVGKCLSGGEIIIRPYKNSTYASEENTIIGNVALYGATSGTAFFRGIAGERFAVRNSGATSVIEGVGDHGCEYMTGGRVIILNGIGKNFAAAMSGGLAFVYNSFNGDITRLMNQATIDLEEPTKEDFEWMKALIARFVKETDSIIGQRILDAWETERHEFIKLSFP</sequence>
<evidence type="ECO:0000313" key="2">
    <source>
        <dbReference type="Proteomes" id="UP001497535"/>
    </source>
</evidence>
<proteinExistence type="predicted"/>
<name>A0ACB1AGC9_MELEN</name>
<evidence type="ECO:0000313" key="1">
    <source>
        <dbReference type="EMBL" id="CAK5089371.1"/>
    </source>
</evidence>
<dbReference type="Proteomes" id="UP001497535">
    <property type="component" value="Unassembled WGS sequence"/>
</dbReference>
<organism evidence="1 2">
    <name type="scientific">Meloidogyne enterolobii</name>
    <name type="common">Root-knot nematode worm</name>
    <name type="synonym">Meloidogyne mayaguensis</name>
    <dbReference type="NCBI Taxonomy" id="390850"/>
    <lineage>
        <taxon>Eukaryota</taxon>
        <taxon>Metazoa</taxon>
        <taxon>Ecdysozoa</taxon>
        <taxon>Nematoda</taxon>
        <taxon>Chromadorea</taxon>
        <taxon>Rhabditida</taxon>
        <taxon>Tylenchina</taxon>
        <taxon>Tylenchomorpha</taxon>
        <taxon>Tylenchoidea</taxon>
        <taxon>Meloidogynidae</taxon>
        <taxon>Meloidogyninae</taxon>
        <taxon>Meloidogyne</taxon>
    </lineage>
</organism>
<gene>
    <name evidence="1" type="ORF">MENTE1834_LOCUS37083</name>
</gene>
<comment type="caution">
    <text evidence="1">The sequence shown here is derived from an EMBL/GenBank/DDBJ whole genome shotgun (WGS) entry which is preliminary data.</text>
</comment>
<protein>
    <submittedName>
        <fullName evidence="1">Uncharacterized protein</fullName>
    </submittedName>
</protein>